<dbReference type="Proteomes" id="UP001195769">
    <property type="component" value="Unassembled WGS sequence"/>
</dbReference>
<comment type="caution">
    <text evidence="1">The sequence shown here is derived from an EMBL/GenBank/DDBJ whole genome shotgun (WGS) entry which is preliminary data.</text>
</comment>
<dbReference type="GeneID" id="64661945"/>
<keyword evidence="2" id="KW-1185">Reference proteome</keyword>
<dbReference type="SUPFAM" id="SSF54897">
    <property type="entry name" value="Protease propeptides/inhibitors"/>
    <property type="match status" value="1"/>
</dbReference>
<protein>
    <recommendedName>
        <fullName evidence="3">Inhibitor I9 domain-containing protein</fullName>
    </recommendedName>
</protein>
<evidence type="ECO:0000313" key="2">
    <source>
        <dbReference type="Proteomes" id="UP001195769"/>
    </source>
</evidence>
<organism evidence="1 2">
    <name type="scientific">Suillus fuscotomentosus</name>
    <dbReference type="NCBI Taxonomy" id="1912939"/>
    <lineage>
        <taxon>Eukaryota</taxon>
        <taxon>Fungi</taxon>
        <taxon>Dikarya</taxon>
        <taxon>Basidiomycota</taxon>
        <taxon>Agaricomycotina</taxon>
        <taxon>Agaricomycetes</taxon>
        <taxon>Agaricomycetidae</taxon>
        <taxon>Boletales</taxon>
        <taxon>Suillineae</taxon>
        <taxon>Suillaceae</taxon>
        <taxon>Suillus</taxon>
    </lineage>
</organism>
<name>A0AAD4HGD7_9AGAM</name>
<dbReference type="EMBL" id="JABBWK010000053">
    <property type="protein sequence ID" value="KAG1896655.1"/>
    <property type="molecule type" value="Genomic_DNA"/>
</dbReference>
<evidence type="ECO:0008006" key="3">
    <source>
        <dbReference type="Google" id="ProtNLM"/>
    </source>
</evidence>
<sequence>MPKFIVSLQSNADYEAAKQDIEKQGGSIVDDSMKILGMITVQMSDQSASSLKSLNSGIISVEPDQEVTIQVA</sequence>
<accession>A0AAD4HGD7</accession>
<dbReference type="AlphaFoldDB" id="A0AAD4HGD7"/>
<evidence type="ECO:0000313" key="1">
    <source>
        <dbReference type="EMBL" id="KAG1896655.1"/>
    </source>
</evidence>
<dbReference type="RefSeq" id="XP_041222231.1">
    <property type="nucleotide sequence ID" value="XM_041367647.1"/>
</dbReference>
<reference evidence="1" key="1">
    <citation type="journal article" date="2020" name="New Phytol.">
        <title>Comparative genomics reveals dynamic genome evolution in host specialist ectomycorrhizal fungi.</title>
        <authorList>
            <person name="Lofgren L.A."/>
            <person name="Nguyen N.H."/>
            <person name="Vilgalys R."/>
            <person name="Ruytinx J."/>
            <person name="Liao H.L."/>
            <person name="Branco S."/>
            <person name="Kuo A."/>
            <person name="LaButti K."/>
            <person name="Lipzen A."/>
            <person name="Andreopoulos W."/>
            <person name="Pangilinan J."/>
            <person name="Riley R."/>
            <person name="Hundley H."/>
            <person name="Na H."/>
            <person name="Barry K."/>
            <person name="Grigoriev I.V."/>
            <person name="Stajich J.E."/>
            <person name="Kennedy P.G."/>
        </authorList>
    </citation>
    <scope>NUCLEOTIDE SEQUENCE</scope>
    <source>
        <strain evidence="1">FC203</strain>
    </source>
</reference>
<gene>
    <name evidence="1" type="ORF">F5891DRAFT_1192763</name>
</gene>
<dbReference type="InterPro" id="IPR037045">
    <property type="entry name" value="S8pro/Inhibitor_I9_sf"/>
</dbReference>
<proteinExistence type="predicted"/>
<dbReference type="Gene3D" id="3.30.70.80">
    <property type="entry name" value="Peptidase S8 propeptide/proteinase inhibitor I9"/>
    <property type="match status" value="1"/>
</dbReference>